<feature type="compositionally biased region" description="Polar residues" evidence="1">
    <location>
        <begin position="56"/>
        <end position="67"/>
    </location>
</feature>
<organism evidence="2">
    <name type="scientific">Castor canadensis</name>
    <name type="common">American beaver</name>
    <dbReference type="NCBI Taxonomy" id="51338"/>
    <lineage>
        <taxon>Eukaryota</taxon>
        <taxon>Metazoa</taxon>
        <taxon>Chordata</taxon>
        <taxon>Craniata</taxon>
        <taxon>Vertebrata</taxon>
        <taxon>Euteleostomi</taxon>
        <taxon>Mammalia</taxon>
        <taxon>Eutheria</taxon>
        <taxon>Euarchontoglires</taxon>
        <taxon>Glires</taxon>
        <taxon>Rodentia</taxon>
        <taxon>Castorimorpha</taxon>
        <taxon>Castoridae</taxon>
        <taxon>Castor</taxon>
    </lineage>
</organism>
<name>A0A8C0WE12_CASCN</name>
<accession>A0A8C0WE12</accession>
<sequence>MQKSEKNPKKAKKMASFKYNACHVVPIKKLEEHEAACINRSSVEEDGSLSPLEVSIPSSEQNDNPLQDSPWLPSPDIWNVDGPVTLYLSLSLLFPKSLSVKVTQESERGETNPQKTLRPGDRILKTFDHLCTQQWYSG</sequence>
<reference evidence="2" key="1">
    <citation type="submission" date="2023-09" db="UniProtKB">
        <authorList>
            <consortium name="Ensembl"/>
        </authorList>
    </citation>
    <scope>IDENTIFICATION</scope>
</reference>
<evidence type="ECO:0000313" key="2">
    <source>
        <dbReference type="Ensembl" id="ENSCCNP00000006640.1"/>
    </source>
</evidence>
<evidence type="ECO:0000256" key="1">
    <source>
        <dbReference type="SAM" id="MobiDB-lite"/>
    </source>
</evidence>
<dbReference type="AlphaFoldDB" id="A0A8C0WE12"/>
<evidence type="ECO:0008006" key="3">
    <source>
        <dbReference type="Google" id="ProtNLM"/>
    </source>
</evidence>
<proteinExistence type="predicted"/>
<protein>
    <recommendedName>
        <fullName evidence="3">Gametocyte-specific factor 1-like protein</fullName>
    </recommendedName>
</protein>
<feature type="region of interest" description="Disordered" evidence="1">
    <location>
        <begin position="40"/>
        <end position="73"/>
    </location>
</feature>
<dbReference type="Ensembl" id="ENSCCNT00000008739.1">
    <property type="protein sequence ID" value="ENSCCNP00000006640.1"/>
    <property type="gene ID" value="ENSCCNG00000007037.1"/>
</dbReference>